<dbReference type="InterPro" id="IPR036179">
    <property type="entry name" value="Ig-like_dom_sf"/>
</dbReference>
<dbReference type="EMBL" id="OV170233">
    <property type="protein sequence ID" value="CAH0719132.1"/>
    <property type="molecule type" value="Genomic_DNA"/>
</dbReference>
<dbReference type="AlphaFoldDB" id="A0A8J9USY7"/>
<dbReference type="SUPFAM" id="SSF48726">
    <property type="entry name" value="Immunoglobulin"/>
    <property type="match status" value="1"/>
</dbReference>
<proteinExistence type="predicted"/>
<evidence type="ECO:0000313" key="1">
    <source>
        <dbReference type="EMBL" id="CAH0719132.1"/>
    </source>
</evidence>
<evidence type="ECO:0000313" key="2">
    <source>
        <dbReference type="Proteomes" id="UP000838878"/>
    </source>
</evidence>
<dbReference type="Proteomes" id="UP000838878">
    <property type="component" value="Chromosome 13"/>
</dbReference>
<gene>
    <name evidence="1" type="ORF">BINO364_LOCUS5518</name>
</gene>
<organism evidence="1 2">
    <name type="scientific">Brenthis ino</name>
    <name type="common">lesser marbled fritillary</name>
    <dbReference type="NCBI Taxonomy" id="405034"/>
    <lineage>
        <taxon>Eukaryota</taxon>
        <taxon>Metazoa</taxon>
        <taxon>Ecdysozoa</taxon>
        <taxon>Arthropoda</taxon>
        <taxon>Hexapoda</taxon>
        <taxon>Insecta</taxon>
        <taxon>Pterygota</taxon>
        <taxon>Neoptera</taxon>
        <taxon>Endopterygota</taxon>
        <taxon>Lepidoptera</taxon>
        <taxon>Glossata</taxon>
        <taxon>Ditrysia</taxon>
        <taxon>Papilionoidea</taxon>
        <taxon>Nymphalidae</taxon>
        <taxon>Heliconiinae</taxon>
        <taxon>Argynnini</taxon>
        <taxon>Brenthis</taxon>
    </lineage>
</organism>
<name>A0A8J9USY7_9NEOP</name>
<sequence length="223" mass="25325">MLCSYAYAYVRIKKVPVTAQSWKGGGVLPRARKDSGPALDFSSLTGRVKWYHNDCETDETSMERYFKMNLSDIGNFTCKISNAFGEITRTFNINPPISQECILNVENDLNGQQPFILTNRKQWYLLQSIEGSIITPKLRRVHFFCPGNYVTDKTSSFTEQVTATCIENSKFKIHSKIVDFKDLKCFEENKPLAKLNGPDCGLATENTELFTVGFNIRTEFLGV</sequence>
<dbReference type="OrthoDB" id="5985519at2759"/>
<evidence type="ECO:0008006" key="3">
    <source>
        <dbReference type="Google" id="ProtNLM"/>
    </source>
</evidence>
<protein>
    <recommendedName>
        <fullName evidence="3">Ig-like domain-containing protein</fullName>
    </recommendedName>
</protein>
<feature type="non-terminal residue" evidence="1">
    <location>
        <position position="223"/>
    </location>
</feature>
<accession>A0A8J9USY7</accession>
<reference evidence="1" key="1">
    <citation type="submission" date="2021-12" db="EMBL/GenBank/DDBJ databases">
        <authorList>
            <person name="Martin H S."/>
        </authorList>
    </citation>
    <scope>NUCLEOTIDE SEQUENCE</scope>
</reference>
<keyword evidence="2" id="KW-1185">Reference proteome</keyword>